<evidence type="ECO:0000313" key="3">
    <source>
        <dbReference type="EMBL" id="GHO46944.1"/>
    </source>
</evidence>
<sequence length="247" mass="27200">MTQTATTQAPAQSRPLTPLIAWRNVLGATIVGWIIIALPNFAFLTDYLARTMRNDLVLASLYLDCGFFVSCALVIALVYWWQHAHGETLADLGWGKRTTVTAIIIAVIFGSLWTATSYLNTARNGLTFFDLPWERFVMAPMGIVLAFGEEILFRGFLMEQLRRAGVKAWIQILVSAATIGSYHGLVGFHYFPEYAISGFVLFSIVALLHVIGKRSMTPNLTAHALAHVFGDPALTMGILAGLLHTLK</sequence>
<comment type="caution">
    <text evidence="3">The sequence shown here is derived from an EMBL/GenBank/DDBJ whole genome shotgun (WGS) entry which is preliminary data.</text>
</comment>
<name>A0A8J3I945_9CHLR</name>
<organism evidence="3 4">
    <name type="scientific">Ktedonospora formicarum</name>
    <dbReference type="NCBI Taxonomy" id="2778364"/>
    <lineage>
        <taxon>Bacteria</taxon>
        <taxon>Bacillati</taxon>
        <taxon>Chloroflexota</taxon>
        <taxon>Ktedonobacteria</taxon>
        <taxon>Ktedonobacterales</taxon>
        <taxon>Ktedonobacteraceae</taxon>
        <taxon>Ktedonospora</taxon>
    </lineage>
</organism>
<dbReference type="EMBL" id="BNJF01000002">
    <property type="protein sequence ID" value="GHO46944.1"/>
    <property type="molecule type" value="Genomic_DNA"/>
</dbReference>
<feature type="transmembrane region" description="Helical" evidence="1">
    <location>
        <begin position="100"/>
        <end position="119"/>
    </location>
</feature>
<accession>A0A8J3I945</accession>
<dbReference type="GO" id="GO:0080120">
    <property type="term" value="P:CAAX-box protein maturation"/>
    <property type="evidence" value="ECO:0007669"/>
    <property type="project" value="UniProtKB-ARBA"/>
</dbReference>
<feature type="transmembrane region" description="Helical" evidence="1">
    <location>
        <begin position="21"/>
        <end position="44"/>
    </location>
</feature>
<gene>
    <name evidence="3" type="ORF">KSX_51070</name>
</gene>
<dbReference type="InterPro" id="IPR003675">
    <property type="entry name" value="Rce1/LyrA-like_dom"/>
</dbReference>
<dbReference type="RefSeq" id="WP_220196284.1">
    <property type="nucleotide sequence ID" value="NZ_BNJF01000002.1"/>
</dbReference>
<dbReference type="AlphaFoldDB" id="A0A8J3I945"/>
<feature type="domain" description="CAAX prenyl protease 2/Lysostaphin resistance protein A-like" evidence="2">
    <location>
        <begin position="135"/>
        <end position="227"/>
    </location>
</feature>
<dbReference type="Pfam" id="PF02517">
    <property type="entry name" value="Rce1-like"/>
    <property type="match status" value="1"/>
</dbReference>
<feature type="transmembrane region" description="Helical" evidence="1">
    <location>
        <begin position="194"/>
        <end position="212"/>
    </location>
</feature>
<reference evidence="3" key="1">
    <citation type="submission" date="2020-10" db="EMBL/GenBank/DDBJ databases">
        <title>Taxonomic study of unclassified bacteria belonging to the class Ktedonobacteria.</title>
        <authorList>
            <person name="Yabe S."/>
            <person name="Wang C.M."/>
            <person name="Zheng Y."/>
            <person name="Sakai Y."/>
            <person name="Cavaletti L."/>
            <person name="Monciardini P."/>
            <person name="Donadio S."/>
        </authorList>
    </citation>
    <scope>NUCLEOTIDE SEQUENCE</scope>
    <source>
        <strain evidence="3">SOSP1-1</strain>
    </source>
</reference>
<dbReference type="Proteomes" id="UP000612362">
    <property type="component" value="Unassembled WGS sequence"/>
</dbReference>
<keyword evidence="4" id="KW-1185">Reference proteome</keyword>
<keyword evidence="1" id="KW-0812">Transmembrane</keyword>
<keyword evidence="1" id="KW-0472">Membrane</keyword>
<evidence type="ECO:0000256" key="1">
    <source>
        <dbReference type="SAM" id="Phobius"/>
    </source>
</evidence>
<evidence type="ECO:0000313" key="4">
    <source>
        <dbReference type="Proteomes" id="UP000612362"/>
    </source>
</evidence>
<feature type="transmembrane region" description="Helical" evidence="1">
    <location>
        <begin position="169"/>
        <end position="188"/>
    </location>
</feature>
<dbReference type="GO" id="GO:0004175">
    <property type="term" value="F:endopeptidase activity"/>
    <property type="evidence" value="ECO:0007669"/>
    <property type="project" value="UniProtKB-ARBA"/>
</dbReference>
<feature type="transmembrane region" description="Helical" evidence="1">
    <location>
        <begin position="224"/>
        <end position="246"/>
    </location>
</feature>
<feature type="transmembrane region" description="Helical" evidence="1">
    <location>
        <begin position="56"/>
        <end position="80"/>
    </location>
</feature>
<keyword evidence="1" id="KW-1133">Transmembrane helix</keyword>
<proteinExistence type="predicted"/>
<feature type="transmembrane region" description="Helical" evidence="1">
    <location>
        <begin position="139"/>
        <end position="157"/>
    </location>
</feature>
<evidence type="ECO:0000259" key="2">
    <source>
        <dbReference type="Pfam" id="PF02517"/>
    </source>
</evidence>
<protein>
    <recommendedName>
        <fullName evidence="2">CAAX prenyl protease 2/Lysostaphin resistance protein A-like domain-containing protein</fullName>
    </recommendedName>
</protein>